<comment type="caution">
    <text evidence="7">The sequence shown here is derived from an EMBL/GenBank/DDBJ whole genome shotgun (WGS) entry which is preliminary data.</text>
</comment>
<dbReference type="AlphaFoldDB" id="A0A370NX49"/>
<accession>A0A370NX49</accession>
<protein>
    <submittedName>
        <fullName evidence="7">Pyridine nucleotide-disulfide oxidoreductase</fullName>
    </submittedName>
</protein>
<keyword evidence="3" id="KW-0274">FAD</keyword>
<feature type="domain" description="FAD/NAD(P)-binding" evidence="5">
    <location>
        <begin position="5"/>
        <end position="302"/>
    </location>
</feature>
<dbReference type="PANTHER" id="PTHR43557:SF2">
    <property type="entry name" value="RIESKE DOMAIN-CONTAINING PROTEIN-RELATED"/>
    <property type="match status" value="1"/>
</dbReference>
<dbReference type="Pfam" id="PF14759">
    <property type="entry name" value="Reductase_C"/>
    <property type="match status" value="1"/>
</dbReference>
<evidence type="ECO:0000256" key="1">
    <source>
        <dbReference type="ARBA" id="ARBA00001974"/>
    </source>
</evidence>
<comment type="cofactor">
    <cofactor evidence="1">
        <name>FAD</name>
        <dbReference type="ChEBI" id="CHEBI:57692"/>
    </cofactor>
</comment>
<dbReference type="GO" id="GO:0005737">
    <property type="term" value="C:cytoplasm"/>
    <property type="evidence" value="ECO:0007669"/>
    <property type="project" value="TreeGrafter"/>
</dbReference>
<gene>
    <name evidence="7" type="ORF">DN412_12120</name>
</gene>
<dbReference type="InterPro" id="IPR023753">
    <property type="entry name" value="FAD/NAD-binding_dom"/>
</dbReference>
<name>A0A370NX49_9BURK</name>
<dbReference type="Gene3D" id="3.30.390.30">
    <property type="match status" value="1"/>
</dbReference>
<evidence type="ECO:0000256" key="4">
    <source>
        <dbReference type="ARBA" id="ARBA00023002"/>
    </source>
</evidence>
<evidence type="ECO:0000313" key="7">
    <source>
        <dbReference type="EMBL" id="RDK10108.1"/>
    </source>
</evidence>
<evidence type="ECO:0000259" key="5">
    <source>
        <dbReference type="Pfam" id="PF07992"/>
    </source>
</evidence>
<sequence length="406" mass="43678">MSGDHCVVVGGGHAAAQMVASLRQEGWSGAITLVSDEPILPYHRPPLSKGFLCGDKSRDELLIRSEAFYVQNRVETVLGVRVASLDRGRKRVELDDGTSLSWDKLVLATGARARKLDVPGASLPGVYCLRTVGDVGGIRQSIGAGKRVVMIGGGYIGLEAAASLRTAGMQVTVLEAMPRLLQRVTAPEVSAFYARVHAEEGVEIVTQAVVAGIEGVKAVQAVRLRDGRTIPADAVIIGVGVVPVTELAEAAGLRVDDGILVDEFGTTSDRDIFAVGDCSNHHNPIYGRRLRLESVQNATDQARTAALALCGKGLPYRALPWFWSDQYELKLQIAGLCTGYDQVVLRGSASEGRSFSAFYFREGRLIAADCINRAKEFMVTKRFLAEGRSADMARIADESIDIKDCF</sequence>
<dbReference type="InterPro" id="IPR036188">
    <property type="entry name" value="FAD/NAD-bd_sf"/>
</dbReference>
<dbReference type="EMBL" id="QKWJ01000011">
    <property type="protein sequence ID" value="RDK10108.1"/>
    <property type="molecule type" value="Genomic_DNA"/>
</dbReference>
<dbReference type="InterPro" id="IPR050446">
    <property type="entry name" value="FAD-oxidoreductase/Apoptosis"/>
</dbReference>
<evidence type="ECO:0000256" key="2">
    <source>
        <dbReference type="ARBA" id="ARBA00022630"/>
    </source>
</evidence>
<reference evidence="8" key="1">
    <citation type="submission" date="2018-06" db="EMBL/GenBank/DDBJ databases">
        <authorList>
            <person name="Feng T."/>
            <person name="Jeon C.O."/>
        </authorList>
    </citation>
    <scope>NUCLEOTIDE SEQUENCE [LARGE SCALE GENOMIC DNA]</scope>
    <source>
        <strain evidence="8">S23</strain>
    </source>
</reference>
<evidence type="ECO:0000256" key="3">
    <source>
        <dbReference type="ARBA" id="ARBA00022827"/>
    </source>
</evidence>
<keyword evidence="8" id="KW-1185">Reference proteome</keyword>
<proteinExistence type="predicted"/>
<dbReference type="PANTHER" id="PTHR43557">
    <property type="entry name" value="APOPTOSIS-INDUCING FACTOR 1"/>
    <property type="match status" value="1"/>
</dbReference>
<keyword evidence="4" id="KW-0560">Oxidoreductase</keyword>
<dbReference type="RefSeq" id="WP_115015554.1">
    <property type="nucleotide sequence ID" value="NZ_QKWJ01000011.1"/>
</dbReference>
<dbReference type="InterPro" id="IPR016156">
    <property type="entry name" value="FAD/NAD-linked_Rdtase_dimer_sf"/>
</dbReference>
<feature type="domain" description="Reductase C-terminal" evidence="6">
    <location>
        <begin position="321"/>
        <end position="405"/>
    </location>
</feature>
<dbReference type="InterPro" id="IPR028202">
    <property type="entry name" value="Reductase_C"/>
</dbReference>
<dbReference type="Proteomes" id="UP000255165">
    <property type="component" value="Unassembled WGS sequence"/>
</dbReference>
<dbReference type="Pfam" id="PF07992">
    <property type="entry name" value="Pyr_redox_2"/>
    <property type="match status" value="1"/>
</dbReference>
<evidence type="ECO:0000313" key="8">
    <source>
        <dbReference type="Proteomes" id="UP000255165"/>
    </source>
</evidence>
<dbReference type="Gene3D" id="3.50.50.60">
    <property type="entry name" value="FAD/NAD(P)-binding domain"/>
    <property type="match status" value="2"/>
</dbReference>
<organism evidence="7 8">
    <name type="scientific">Cupriavidus lacunae</name>
    <dbReference type="NCBI Taxonomy" id="2666307"/>
    <lineage>
        <taxon>Bacteria</taxon>
        <taxon>Pseudomonadati</taxon>
        <taxon>Pseudomonadota</taxon>
        <taxon>Betaproteobacteria</taxon>
        <taxon>Burkholderiales</taxon>
        <taxon>Burkholderiaceae</taxon>
        <taxon>Cupriavidus</taxon>
    </lineage>
</organism>
<dbReference type="SUPFAM" id="SSF55424">
    <property type="entry name" value="FAD/NAD-linked reductases, dimerisation (C-terminal) domain"/>
    <property type="match status" value="1"/>
</dbReference>
<dbReference type="GO" id="GO:0016651">
    <property type="term" value="F:oxidoreductase activity, acting on NAD(P)H"/>
    <property type="evidence" value="ECO:0007669"/>
    <property type="project" value="TreeGrafter"/>
</dbReference>
<dbReference type="SUPFAM" id="SSF51905">
    <property type="entry name" value="FAD/NAD(P)-binding domain"/>
    <property type="match status" value="2"/>
</dbReference>
<dbReference type="PRINTS" id="PR00411">
    <property type="entry name" value="PNDRDTASEI"/>
</dbReference>
<dbReference type="PRINTS" id="PR00368">
    <property type="entry name" value="FADPNR"/>
</dbReference>
<keyword evidence="2" id="KW-0285">Flavoprotein</keyword>
<evidence type="ECO:0000259" key="6">
    <source>
        <dbReference type="Pfam" id="PF14759"/>
    </source>
</evidence>